<dbReference type="Pfam" id="PF02373">
    <property type="entry name" value="JmjC"/>
    <property type="match status" value="1"/>
</dbReference>
<evidence type="ECO:0000313" key="5">
    <source>
        <dbReference type="Proteomes" id="UP000604046"/>
    </source>
</evidence>
<feature type="domain" description="JmjC" evidence="3">
    <location>
        <begin position="522"/>
        <end position="660"/>
    </location>
</feature>
<name>A0A812V489_9DINO</name>
<dbReference type="InterPro" id="IPR018200">
    <property type="entry name" value="USP_CS"/>
</dbReference>
<evidence type="ECO:0000313" key="4">
    <source>
        <dbReference type="EMBL" id="CAE7605296.1"/>
    </source>
</evidence>
<dbReference type="PROSITE" id="PS50235">
    <property type="entry name" value="USP_3"/>
    <property type="match status" value="1"/>
</dbReference>
<evidence type="ECO:0000259" key="3">
    <source>
        <dbReference type="PROSITE" id="PS51184"/>
    </source>
</evidence>
<dbReference type="CDD" id="cd02257">
    <property type="entry name" value="Peptidase_C19"/>
    <property type="match status" value="1"/>
</dbReference>
<dbReference type="InterPro" id="IPR038765">
    <property type="entry name" value="Papain-like_cys_pep_sf"/>
</dbReference>
<dbReference type="InterPro" id="IPR001394">
    <property type="entry name" value="Peptidase_C19_UCH"/>
</dbReference>
<feature type="domain" description="USP" evidence="2">
    <location>
        <begin position="12"/>
        <end position="414"/>
    </location>
</feature>
<feature type="region of interest" description="Disordered" evidence="1">
    <location>
        <begin position="810"/>
        <end position="830"/>
    </location>
</feature>
<dbReference type="Pfam" id="PF00443">
    <property type="entry name" value="UCH"/>
    <property type="match status" value="1"/>
</dbReference>
<dbReference type="GO" id="GO:0005737">
    <property type="term" value="C:cytoplasm"/>
    <property type="evidence" value="ECO:0007669"/>
    <property type="project" value="TreeGrafter"/>
</dbReference>
<evidence type="ECO:0000259" key="2">
    <source>
        <dbReference type="PROSITE" id="PS50235"/>
    </source>
</evidence>
<dbReference type="InterPro" id="IPR003347">
    <property type="entry name" value="JmjC_dom"/>
</dbReference>
<accession>A0A812V489</accession>
<dbReference type="SUPFAM" id="SSF54001">
    <property type="entry name" value="Cysteine proteinases"/>
    <property type="match status" value="1"/>
</dbReference>
<dbReference type="PROSITE" id="PS51184">
    <property type="entry name" value="JMJC"/>
    <property type="match status" value="1"/>
</dbReference>
<protein>
    <submittedName>
        <fullName evidence="4">Jmjd8 protein</fullName>
    </submittedName>
</protein>
<dbReference type="SMART" id="SM00558">
    <property type="entry name" value="JmjC"/>
    <property type="match status" value="1"/>
</dbReference>
<dbReference type="GO" id="GO:0004843">
    <property type="term" value="F:cysteine-type deubiquitinase activity"/>
    <property type="evidence" value="ECO:0007669"/>
    <property type="project" value="InterPro"/>
</dbReference>
<organism evidence="4 5">
    <name type="scientific">Symbiodinium natans</name>
    <dbReference type="NCBI Taxonomy" id="878477"/>
    <lineage>
        <taxon>Eukaryota</taxon>
        <taxon>Sar</taxon>
        <taxon>Alveolata</taxon>
        <taxon>Dinophyceae</taxon>
        <taxon>Suessiales</taxon>
        <taxon>Symbiodiniaceae</taxon>
        <taxon>Symbiodinium</taxon>
    </lineage>
</organism>
<dbReference type="GO" id="GO:0016579">
    <property type="term" value="P:protein deubiquitination"/>
    <property type="evidence" value="ECO:0007669"/>
    <property type="project" value="InterPro"/>
</dbReference>
<dbReference type="PANTHER" id="PTHR12480">
    <property type="entry name" value="ARGININE DEMETHYLASE AND LYSYL-HYDROXYLASE JMJD"/>
    <property type="match status" value="1"/>
</dbReference>
<dbReference type="Gene3D" id="3.90.70.10">
    <property type="entry name" value="Cysteine proteinases"/>
    <property type="match status" value="1"/>
</dbReference>
<dbReference type="InterPro" id="IPR028889">
    <property type="entry name" value="USP"/>
</dbReference>
<dbReference type="PROSITE" id="PS00973">
    <property type="entry name" value="USP_2"/>
    <property type="match status" value="1"/>
</dbReference>
<sequence>MWNGPDTPSLPRALANPGQWCWFNAVLQALASINDPRWWGILRSVLEPDPSCNSSCQGGEAPKDLSACLASVLLYINHATSLESDYANEIVYNLAAAIDRECGLSSAYGEQQDAHEALIQLLEALHAGLLRRQLHASQDLPRPQRPSWELRPWLVPTGAWARAVLACRWFQELWQGTLEERRVCSACGLVKVDACPSRQAFRCLSLDMLQGQVTLAPIDLLSLLHSSYGGKGVEEIEGLVCSRCSARATQQRCLLEGLRGSFQARQAYRRLTAFGETILEAEHLGLLCPAGSPEPVLCRRTHFRSFRLHRAPAILTLHLRRLIHGPWGLMRLPNPVRCPAVLVLDKVLRSYALDSVVSHLGTASQGHFIAHRAWHPHGQSDAQKAYISLATSGKVDLWCPVLASLRFLRHWHPGAAENVGQEPRASIVAHGEVLEVLAPGTASIWTRTAPAAHASESCGDEVDVSECLETLGRASCRRLKVFSPAQAALLDGQTSRIHSLRHIVSKLADARQKVYVFDNKFFQNVSAGELAPIPEWLKMGSAEKFLTMGGPLAGTQFHSHGPAFLLLASGRKRWYMHAPGHFPNATARELHRPVSAFEADVLPSLDSPPLTCLQKAGDVVFVPDGWSHATINVESTLGVAWQRTTSSTQICEHGFDYWCLSKNLISVEKLSPKKQPARYKELFQQAEDVTGGFPVGFLRHLTPYWQVSADAKEVFKRVRGKVVQFLKAAQPHSDEAILATALLKRLADVLFNVKKDAKRASDLLAAGQRRAPEAGVGVSLAQLLGQQHRWKEASEALVLHLSHFPDDESAARQRTLRTSRDVVASGRTAGDADHAAAEKREVCADDDRVFETNLWQVLSLPAAYLFVYEPRAKRLFKGTAVCHPSFARSVPTASGKEGALKYLWQTSPLTSRLAHLAVTAVSAYALPRFAESRPAEDTLMEPAGLTVRKTHVRQANFLVPYAEERHHAVHSLQVPGMLDCEGEGWPQEWRVFRLAATEAVAEGFARSAALEQMATMIEEKWGRWVCPKVLRGEQCMKSDDLVFDFIPELHRECHDSNNFERYLVRHYFRSEAYKALEAPSGFCLFGYVTALMVLAWHRLPEQVQPGLRYTYIARHLLGHYHSFDFLESSSWPVSSFLISVNFHSGGTWMPVAEAPDYVHPGQLGPAFYYDQLAWRGTTEAAKVMPSPVPFLPGQSPLGGPGSPSRPHLVVWQSCIHASTAGEAVTMITRFLSEDYSVEFRGNSLAHKMCLNYRPTICAEGRNKEFLDWVYEAGINMPFSELSRAFQKEMMPQLSRADVWMCSIPAVWCWLLWDSASQFQSVTKPIFAYLGLPILQHVRRDERSEFLEAFAFLGKSKQTIMAANNVYLAEEVAWQTGLRIPTLRIHGLHTNATYLPLRSSEVLISRPGTSGGWQECILNRFVDANPTYPLRFVQFTDLLDPHTTEEVYNDTLSYQSLSQYRAVVGFPYDTSLMFFWEFYSMNMPTFVPFQLWHWGVFGQHTRSDLGEMKILPGQGPVLSTLIPEEDRVSYSPFFDGFGVLDVERSMFWSKYTDWAMFPHVQYFKSVPDLLVQLVEISLQVVSSAMKNFNEECLIKSVATWRYVVERFLELKTAAA</sequence>
<dbReference type="EMBL" id="CAJNDS010002808">
    <property type="protein sequence ID" value="CAE7605296.1"/>
    <property type="molecule type" value="Genomic_DNA"/>
</dbReference>
<proteinExistence type="predicted"/>
<dbReference type="InterPro" id="IPR050910">
    <property type="entry name" value="JMJD6_ArgDemeth/LysHydrox"/>
</dbReference>
<gene>
    <name evidence="4" type="primary">Jmjd8</name>
    <name evidence="4" type="ORF">SNAT2548_LOCUS34425</name>
</gene>
<dbReference type="SUPFAM" id="SSF51197">
    <property type="entry name" value="Clavaminate synthase-like"/>
    <property type="match status" value="1"/>
</dbReference>
<reference evidence="4" key="1">
    <citation type="submission" date="2021-02" db="EMBL/GenBank/DDBJ databases">
        <authorList>
            <person name="Dougan E. K."/>
            <person name="Rhodes N."/>
            <person name="Thang M."/>
            <person name="Chan C."/>
        </authorList>
    </citation>
    <scope>NUCLEOTIDE SEQUENCE</scope>
</reference>
<dbReference type="Gene3D" id="2.60.120.650">
    <property type="entry name" value="Cupin"/>
    <property type="match status" value="1"/>
</dbReference>
<dbReference type="OrthoDB" id="419709at2759"/>
<comment type="caution">
    <text evidence="4">The sequence shown here is derived from an EMBL/GenBank/DDBJ whole genome shotgun (WGS) entry which is preliminary data.</text>
</comment>
<dbReference type="PANTHER" id="PTHR12480:SF35">
    <property type="entry name" value="TRANSCRIPTION FACTOR JUMONJI, JMJC DOMAIN-CONTAINING PROTEIN"/>
    <property type="match status" value="1"/>
</dbReference>
<dbReference type="Proteomes" id="UP000604046">
    <property type="component" value="Unassembled WGS sequence"/>
</dbReference>
<evidence type="ECO:0000256" key="1">
    <source>
        <dbReference type="SAM" id="MobiDB-lite"/>
    </source>
</evidence>
<keyword evidence="5" id="KW-1185">Reference proteome</keyword>